<feature type="domain" description="Macro" evidence="2">
    <location>
        <begin position="1"/>
        <end position="181"/>
    </location>
</feature>
<comment type="catalytic activity">
    <reaction evidence="1">
        <text>an N-(ADP-alpha-D-ribosyl)-thymidine in DNA + H2O = a thymidine in DNA + ADP-D-ribose</text>
        <dbReference type="Rhea" id="RHEA:71655"/>
        <dbReference type="Rhea" id="RHEA-COMP:13556"/>
        <dbReference type="Rhea" id="RHEA-COMP:18051"/>
        <dbReference type="ChEBI" id="CHEBI:15377"/>
        <dbReference type="ChEBI" id="CHEBI:57967"/>
        <dbReference type="ChEBI" id="CHEBI:137386"/>
        <dbReference type="ChEBI" id="CHEBI:191199"/>
    </reaction>
    <physiologicalReaction direction="left-to-right" evidence="1">
        <dbReference type="Rhea" id="RHEA:71656"/>
    </physiologicalReaction>
</comment>
<dbReference type="SUPFAM" id="SSF52949">
    <property type="entry name" value="Macro domain-like"/>
    <property type="match status" value="1"/>
</dbReference>
<dbReference type="PROSITE" id="PS51154">
    <property type="entry name" value="MACRO"/>
    <property type="match status" value="1"/>
</dbReference>
<name>A0ABW3PKS2_9LACO</name>
<dbReference type="Gene3D" id="3.40.220.10">
    <property type="entry name" value="Leucine Aminopeptidase, subunit E, domain 1"/>
    <property type="match status" value="1"/>
</dbReference>
<dbReference type="InterPro" id="IPR002589">
    <property type="entry name" value="Macro_dom"/>
</dbReference>
<comment type="caution">
    <text evidence="3">The sequence shown here is derived from an EMBL/GenBank/DDBJ whole genome shotgun (WGS) entry which is preliminary data.</text>
</comment>
<keyword evidence="4" id="KW-1185">Reference proteome</keyword>
<reference evidence="4" key="1">
    <citation type="journal article" date="2019" name="Int. J. Syst. Evol. Microbiol.">
        <title>The Global Catalogue of Microorganisms (GCM) 10K type strain sequencing project: providing services to taxonomists for standard genome sequencing and annotation.</title>
        <authorList>
            <consortium name="The Broad Institute Genomics Platform"/>
            <consortium name="The Broad Institute Genome Sequencing Center for Infectious Disease"/>
            <person name="Wu L."/>
            <person name="Ma J."/>
        </authorList>
    </citation>
    <scope>NUCLEOTIDE SEQUENCE [LARGE SCALE GENOMIC DNA]</scope>
    <source>
        <strain evidence="4">CCUG 71848</strain>
    </source>
</reference>
<dbReference type="PANTHER" id="PTHR12521:SF0">
    <property type="entry name" value="ADP-RIBOSE GLYCOHYDROLASE OARD1"/>
    <property type="match status" value="1"/>
</dbReference>
<dbReference type="Pfam" id="PF01661">
    <property type="entry name" value="Macro"/>
    <property type="match status" value="1"/>
</dbReference>
<dbReference type="EMBL" id="JBHTLH010000015">
    <property type="protein sequence ID" value="MFD1124850.1"/>
    <property type="molecule type" value="Genomic_DNA"/>
</dbReference>
<evidence type="ECO:0000259" key="2">
    <source>
        <dbReference type="PROSITE" id="PS51154"/>
    </source>
</evidence>
<dbReference type="RefSeq" id="WP_121977622.1">
    <property type="nucleotide sequence ID" value="NZ_JBHTLH010000015.1"/>
</dbReference>
<evidence type="ECO:0000313" key="4">
    <source>
        <dbReference type="Proteomes" id="UP001597156"/>
    </source>
</evidence>
<dbReference type="Proteomes" id="UP001597156">
    <property type="component" value="Unassembled WGS sequence"/>
</dbReference>
<proteinExistence type="predicted"/>
<dbReference type="CDD" id="cd02901">
    <property type="entry name" value="Macro_Poa1p-like"/>
    <property type="match status" value="1"/>
</dbReference>
<dbReference type="InterPro" id="IPR050892">
    <property type="entry name" value="ADP-ribose_metab_enzymes"/>
</dbReference>
<dbReference type="PANTHER" id="PTHR12521">
    <property type="entry name" value="PROTEIN C6ORF130"/>
    <property type="match status" value="1"/>
</dbReference>
<dbReference type="SMART" id="SM00506">
    <property type="entry name" value="A1pp"/>
    <property type="match status" value="1"/>
</dbReference>
<evidence type="ECO:0000313" key="3">
    <source>
        <dbReference type="EMBL" id="MFD1124850.1"/>
    </source>
</evidence>
<evidence type="ECO:0000256" key="1">
    <source>
        <dbReference type="ARBA" id="ARBA00035885"/>
    </source>
</evidence>
<dbReference type="InterPro" id="IPR043472">
    <property type="entry name" value="Macro_dom-like"/>
</dbReference>
<protein>
    <submittedName>
        <fullName evidence="3">Macro domain-containing protein</fullName>
    </submittedName>
</protein>
<gene>
    <name evidence="3" type="ORF">ACFQ22_05650</name>
</gene>
<sequence length="299" mass="34877">MIIYTKTSLFKSPAKVLVNTVNTVGVMGKGIALEFKRLYPRMFHQYQHFCENGQLSIGKLWLYKSPSKWILNFPTKKNWRNKSKIEYLEVGLQKFVENYRRLGITSVSFPELGTGNGGLNWDREVRPIMEKYLSKLPIRVYIHLYNKDNQGAEYMTVKETQIWLNSQPSLLSYLEVLQELRKGLTTHPIPGVYLPSSIHEGPMTQAIHVKHNSTDYYLTRFDLDETWNSLRNSGILLPINYPGIIEKNNDYDLYNQIWMNLNFITKTTISSHGQIRDVLFLRKDRLPSTPSQTRIEQLV</sequence>
<accession>A0ABW3PKS2</accession>
<organism evidence="3 4">
    <name type="scientific">Lentilactobacillus raoultii</name>
    <dbReference type="NCBI Taxonomy" id="1987503"/>
    <lineage>
        <taxon>Bacteria</taxon>
        <taxon>Bacillati</taxon>
        <taxon>Bacillota</taxon>
        <taxon>Bacilli</taxon>
        <taxon>Lactobacillales</taxon>
        <taxon>Lactobacillaceae</taxon>
        <taxon>Lentilactobacillus</taxon>
    </lineage>
</organism>